<evidence type="ECO:0000313" key="5">
    <source>
        <dbReference type="Proteomes" id="UP000471031"/>
    </source>
</evidence>
<dbReference type="RefSeq" id="WP_161262590.1">
    <property type="nucleotide sequence ID" value="NZ_JAFBDC010000011.1"/>
</dbReference>
<feature type="domain" description="Methyl-accepting transducer" evidence="3">
    <location>
        <begin position="117"/>
        <end position="279"/>
    </location>
</feature>
<proteinExistence type="predicted"/>
<evidence type="ECO:0000256" key="2">
    <source>
        <dbReference type="PROSITE-ProRule" id="PRU00284"/>
    </source>
</evidence>
<dbReference type="SUPFAM" id="SSF103190">
    <property type="entry name" value="Sensory domain-like"/>
    <property type="match status" value="1"/>
</dbReference>
<dbReference type="GO" id="GO:0016020">
    <property type="term" value="C:membrane"/>
    <property type="evidence" value="ECO:0007669"/>
    <property type="project" value="InterPro"/>
</dbReference>
<gene>
    <name evidence="4" type="ORF">GTO89_13340</name>
</gene>
<dbReference type="PROSITE" id="PS50111">
    <property type="entry name" value="CHEMOTAXIS_TRANSDUC_2"/>
    <property type="match status" value="1"/>
</dbReference>
<dbReference type="PANTHER" id="PTHR32089:SF112">
    <property type="entry name" value="LYSOZYME-LIKE PROTEIN-RELATED"/>
    <property type="match status" value="1"/>
</dbReference>
<dbReference type="Pfam" id="PF00015">
    <property type="entry name" value="MCPsignal"/>
    <property type="match status" value="1"/>
</dbReference>
<organism evidence="4 5">
    <name type="scientific">Heliomicrobium gestii</name>
    <name type="common">Heliobacterium gestii</name>
    <dbReference type="NCBI Taxonomy" id="2699"/>
    <lineage>
        <taxon>Bacteria</taxon>
        <taxon>Bacillati</taxon>
        <taxon>Bacillota</taxon>
        <taxon>Clostridia</taxon>
        <taxon>Eubacteriales</taxon>
        <taxon>Heliobacteriaceae</taxon>
        <taxon>Heliomicrobium</taxon>
    </lineage>
</organism>
<dbReference type="EMBL" id="WXEX01000012">
    <property type="protein sequence ID" value="MZP44017.1"/>
    <property type="molecule type" value="Genomic_DNA"/>
</dbReference>
<dbReference type="SUPFAM" id="SSF58104">
    <property type="entry name" value="Methyl-accepting chemotaxis protein (MCP) signaling domain"/>
    <property type="match status" value="1"/>
</dbReference>
<dbReference type="Gene3D" id="1.10.287.950">
    <property type="entry name" value="Methyl-accepting chemotaxis protein"/>
    <property type="match status" value="1"/>
</dbReference>
<name>A0A845LB58_HELGE</name>
<dbReference type="InterPro" id="IPR004089">
    <property type="entry name" value="MCPsignal_dom"/>
</dbReference>
<keyword evidence="5" id="KW-1185">Reference proteome</keyword>
<evidence type="ECO:0000313" key="4">
    <source>
        <dbReference type="EMBL" id="MZP44017.1"/>
    </source>
</evidence>
<evidence type="ECO:0000256" key="1">
    <source>
        <dbReference type="ARBA" id="ARBA00023224"/>
    </source>
</evidence>
<protein>
    <submittedName>
        <fullName evidence="4">Chemotaxis protein</fullName>
    </submittedName>
</protein>
<dbReference type="GO" id="GO:0007165">
    <property type="term" value="P:signal transduction"/>
    <property type="evidence" value="ECO:0007669"/>
    <property type="project" value="UniProtKB-KW"/>
</dbReference>
<dbReference type="PANTHER" id="PTHR32089">
    <property type="entry name" value="METHYL-ACCEPTING CHEMOTAXIS PROTEIN MCPB"/>
    <property type="match status" value="1"/>
</dbReference>
<dbReference type="Proteomes" id="UP000471031">
    <property type="component" value="Unassembled WGS sequence"/>
</dbReference>
<comment type="caution">
    <text evidence="4">The sequence shown here is derived from an EMBL/GenBank/DDBJ whole genome shotgun (WGS) entry which is preliminary data.</text>
</comment>
<dbReference type="InterPro" id="IPR029151">
    <property type="entry name" value="Sensor-like_sf"/>
</dbReference>
<dbReference type="OrthoDB" id="3192at2"/>
<dbReference type="AlphaFoldDB" id="A0A845LB58"/>
<accession>A0A845LB58</accession>
<keyword evidence="1 2" id="KW-0807">Transducer</keyword>
<dbReference type="SMART" id="SM00283">
    <property type="entry name" value="MA"/>
    <property type="match status" value="1"/>
</dbReference>
<sequence>MDHRETTGADVLTLIINSAPFFKTILPVDCMLAVTDTERFVYYAPGKGIDVKVRVGEAVKPGDGMYEVLRSGSPQVTVVPKEAYGVAFKAVTAPVRNEQGQIIGAMGMGVNVTAQLELQDIAQSLAASSEEMTATSQEVAATAGNLAAHLSELKTSSDAVLQRLKKTDDILKFITGIASKTNLLGLNASIESARAGEHGRGFSVVAGEIRKMSMDSEQSVKEIKNILTSIAEDIHKMGQKIARSDELSSAQAQATHQISEAMEQLALAAEKIQGFAKDM</sequence>
<evidence type="ECO:0000259" key="3">
    <source>
        <dbReference type="PROSITE" id="PS50111"/>
    </source>
</evidence>
<reference evidence="4 5" key="1">
    <citation type="submission" date="2020-01" db="EMBL/GenBank/DDBJ databases">
        <title>Whole genome sequence of Heliobacterium gestii DSM 11169.</title>
        <authorList>
            <person name="Kyndt J.A."/>
            <person name="Meyer T.E."/>
        </authorList>
    </citation>
    <scope>NUCLEOTIDE SEQUENCE [LARGE SCALE GENOMIC DNA]</scope>
    <source>
        <strain evidence="4 5">DSM 11169</strain>
    </source>
</reference>